<evidence type="ECO:0000313" key="5">
    <source>
        <dbReference type="EMBL" id="QRD93074.1"/>
    </source>
</evidence>
<evidence type="ECO:0000259" key="4">
    <source>
        <dbReference type="Pfam" id="PF03328"/>
    </source>
</evidence>
<keyword evidence="3" id="KW-0456">Lyase</keyword>
<dbReference type="InterPro" id="IPR005000">
    <property type="entry name" value="Aldolase/citrate-lyase_domain"/>
</dbReference>
<evidence type="ECO:0000256" key="3">
    <source>
        <dbReference type="ARBA" id="ARBA00023239"/>
    </source>
</evidence>
<dbReference type="PANTHER" id="PTHR30502:SF0">
    <property type="entry name" value="PHOSPHOENOLPYRUVATE CARBOXYLASE FAMILY PROTEIN"/>
    <property type="match status" value="1"/>
</dbReference>
<keyword evidence="6" id="KW-1185">Reference proteome</keyword>
<dbReference type="Pfam" id="PF03328">
    <property type="entry name" value="HpcH_HpaI"/>
    <property type="match status" value="1"/>
</dbReference>
<feature type="domain" description="HpcH/HpaI aldolase/citrate lyase" evidence="4">
    <location>
        <begin position="40"/>
        <end position="231"/>
    </location>
</feature>
<comment type="similarity">
    <text evidence="1">Belongs to the HpcH/HpaI aldolase family.</text>
</comment>
<dbReference type="Proteomes" id="UP000596276">
    <property type="component" value="Chromosome 8"/>
</dbReference>
<name>A0A7U2R249_ASPFN</name>
<organism evidence="5 6">
    <name type="scientific">Aspergillus flavus (strain ATCC 200026 / FGSC A1120 / IAM 13836 / NRRL 3357 / JCM 12722 / SRRC 167)</name>
    <dbReference type="NCBI Taxonomy" id="332952"/>
    <lineage>
        <taxon>Eukaryota</taxon>
        <taxon>Fungi</taxon>
        <taxon>Dikarya</taxon>
        <taxon>Ascomycota</taxon>
        <taxon>Pezizomycotina</taxon>
        <taxon>Eurotiomycetes</taxon>
        <taxon>Eurotiomycetidae</taxon>
        <taxon>Eurotiales</taxon>
        <taxon>Aspergillaceae</taxon>
        <taxon>Aspergillus</taxon>
        <taxon>Aspergillus subgen. Circumdati</taxon>
    </lineage>
</organism>
<dbReference type="AlphaFoldDB" id="A0A7U2R249"/>
<accession>A0A7U2R249</accession>
<dbReference type="VEuPathDB" id="FungiDB:AFLA_013329"/>
<dbReference type="VEuPathDB" id="FungiDB:F9C07_2076829"/>
<dbReference type="GO" id="GO:0016832">
    <property type="term" value="F:aldehyde-lyase activity"/>
    <property type="evidence" value="ECO:0007669"/>
    <property type="project" value="TreeGrafter"/>
</dbReference>
<evidence type="ECO:0000256" key="2">
    <source>
        <dbReference type="ARBA" id="ARBA00022723"/>
    </source>
</evidence>
<sequence>MQAANRLQKSLKKGEPSFGGWQMLPGTNLTRTICRSARNLEWLLIDLEHGNISDDSMHEIVAATAACGVSPIVRVAEGQPWMIKRALDSGAHGILVPVTDTAEDARNVFVEQHPHGGEVIQFTGMEYLQQANDSLVIAVQIETKAALENVREIAAVPSVDVLFIGPFDLSVNIGHPITNPEKMDPEHVKAIQSIHDAARAAGKASGIYCDTGEQAREHANKGFQMMSVVTDMVGMRKVFKQAFDAAKGDLENFVINIFMPPMIKSYNILC</sequence>
<evidence type="ECO:0000256" key="1">
    <source>
        <dbReference type="ARBA" id="ARBA00005568"/>
    </source>
</evidence>
<protein>
    <submittedName>
        <fullName evidence="5">2,4-dihydroxyhept-2-ene-1,7-dioic acid aldolase</fullName>
    </submittedName>
</protein>
<keyword evidence="2" id="KW-0479">Metal-binding</keyword>
<dbReference type="PANTHER" id="PTHR30502">
    <property type="entry name" value="2-KETO-3-DEOXY-L-RHAMNONATE ALDOLASE"/>
    <property type="match status" value="1"/>
</dbReference>
<dbReference type="GO" id="GO:0005737">
    <property type="term" value="C:cytoplasm"/>
    <property type="evidence" value="ECO:0007669"/>
    <property type="project" value="TreeGrafter"/>
</dbReference>
<evidence type="ECO:0000313" key="6">
    <source>
        <dbReference type="Proteomes" id="UP000596276"/>
    </source>
</evidence>
<dbReference type="SUPFAM" id="SSF51621">
    <property type="entry name" value="Phosphoenolpyruvate/pyruvate domain"/>
    <property type="match status" value="1"/>
</dbReference>
<proteinExistence type="inferred from homology"/>
<reference evidence="6" key="1">
    <citation type="journal article" date="2021" name="G3 (Bethesda)">
        <title>Chromosome assembled and annotated genome sequence of Aspergillus flavus NRRL 3357.</title>
        <authorList>
            <person name="Skerker J.M."/>
            <person name="Pianalto K.M."/>
            <person name="Mondo S.J."/>
            <person name="Yang K."/>
            <person name="Arkin A.P."/>
            <person name="Keller N.P."/>
            <person name="Grigoriev I.V."/>
            <person name="Louise Glass N.L."/>
        </authorList>
    </citation>
    <scope>NUCLEOTIDE SEQUENCE [LARGE SCALE GENOMIC DNA]</scope>
    <source>
        <strain evidence="6">ATCC 200026 / FGSC A1120 / IAM 13836 / NRRL 3357 / JCM 12722 / SRRC 167</strain>
    </source>
</reference>
<dbReference type="InterPro" id="IPR050251">
    <property type="entry name" value="HpcH-HpaI_aldolase"/>
</dbReference>
<dbReference type="EMBL" id="CP044616">
    <property type="protein sequence ID" value="QRD93074.1"/>
    <property type="molecule type" value="Genomic_DNA"/>
</dbReference>
<dbReference type="GO" id="GO:0046872">
    <property type="term" value="F:metal ion binding"/>
    <property type="evidence" value="ECO:0007669"/>
    <property type="project" value="UniProtKB-KW"/>
</dbReference>
<dbReference type="InterPro" id="IPR040442">
    <property type="entry name" value="Pyrv_kinase-like_dom_sf"/>
</dbReference>
<dbReference type="InterPro" id="IPR015813">
    <property type="entry name" value="Pyrv/PenolPyrv_kinase-like_dom"/>
</dbReference>
<dbReference type="Gene3D" id="3.20.20.60">
    <property type="entry name" value="Phosphoenolpyruvate-binding domains"/>
    <property type="match status" value="1"/>
</dbReference>
<gene>
    <name evidence="5" type="ORF">F9C07_2076829</name>
</gene>